<evidence type="ECO:0000259" key="2">
    <source>
        <dbReference type="Pfam" id="PF10988"/>
    </source>
</evidence>
<dbReference type="Proteomes" id="UP001464555">
    <property type="component" value="Unassembled WGS sequence"/>
</dbReference>
<feature type="chain" id="PRO_5046198768" evidence="1">
    <location>
        <begin position="22"/>
        <end position="249"/>
    </location>
</feature>
<dbReference type="RefSeq" id="WP_341695985.1">
    <property type="nucleotide sequence ID" value="NZ_JBBYHR010000002.1"/>
</dbReference>
<keyword evidence="4" id="KW-1185">Reference proteome</keyword>
<dbReference type="InterPro" id="IPR021255">
    <property type="entry name" value="DUF2807"/>
</dbReference>
<dbReference type="Pfam" id="PF10988">
    <property type="entry name" value="DUF2807"/>
    <property type="match status" value="1"/>
</dbReference>
<keyword evidence="1" id="KW-0732">Signal</keyword>
<evidence type="ECO:0000313" key="4">
    <source>
        <dbReference type="Proteomes" id="UP001464555"/>
    </source>
</evidence>
<dbReference type="EMBL" id="JBBYHR010000002">
    <property type="protein sequence ID" value="MEL1243672.1"/>
    <property type="molecule type" value="Genomic_DNA"/>
</dbReference>
<protein>
    <submittedName>
        <fullName evidence="3">Head GIN domain-containing protein</fullName>
    </submittedName>
</protein>
<evidence type="ECO:0000256" key="1">
    <source>
        <dbReference type="SAM" id="SignalP"/>
    </source>
</evidence>
<comment type="caution">
    <text evidence="3">The sequence shown here is derived from an EMBL/GenBank/DDBJ whole genome shotgun (WGS) entry which is preliminary data.</text>
</comment>
<feature type="domain" description="Putative auto-transporter adhesin head GIN" evidence="2">
    <location>
        <begin position="44"/>
        <end position="233"/>
    </location>
</feature>
<dbReference type="PROSITE" id="PS51257">
    <property type="entry name" value="PROKAR_LIPOPROTEIN"/>
    <property type="match status" value="1"/>
</dbReference>
<organism evidence="3 4">
    <name type="scientific">Flavobacterium arundinis</name>
    <dbReference type="NCBI Taxonomy" id="3139143"/>
    <lineage>
        <taxon>Bacteria</taxon>
        <taxon>Pseudomonadati</taxon>
        <taxon>Bacteroidota</taxon>
        <taxon>Flavobacteriia</taxon>
        <taxon>Flavobacteriales</taxon>
        <taxon>Flavobacteriaceae</taxon>
        <taxon>Flavobacterium</taxon>
    </lineage>
</organism>
<name>A0ABU9HUN5_9FLAO</name>
<reference evidence="3 4" key="1">
    <citation type="submission" date="2024-04" db="EMBL/GenBank/DDBJ databases">
        <title>Flavobacterium sp. DGU11 16S ribosomal RNA gene Genome sequencing and assembly.</title>
        <authorList>
            <person name="Park S."/>
        </authorList>
    </citation>
    <scope>NUCLEOTIDE SEQUENCE [LARGE SCALE GENOMIC DNA]</scope>
    <source>
        <strain evidence="3 4">DGU11</strain>
    </source>
</reference>
<sequence>MNYKVRIAIFMLLLMAFVSCNNDLAPECFTAMGDEVTYDVQVGEFNSIHISPGIELIVTQGPEQKVTIETGENIKEYISVAIKGSELWLENANNCNWVHSYKTTTVYVTTPNLEKIYSASQFAVKSDGVLAFPSLNLQSGIFSETASGTFELKVNCTNLDIQDNQSAYYVLTGTVENLTVNFYSGDARFDGTDLTLQNLQIFHRSSNDIIAEVQQKVTGTIYSTGNLVLKNHPPIVEVNRVYSGRVVYE</sequence>
<proteinExistence type="predicted"/>
<feature type="signal peptide" evidence="1">
    <location>
        <begin position="1"/>
        <end position="21"/>
    </location>
</feature>
<evidence type="ECO:0000313" key="3">
    <source>
        <dbReference type="EMBL" id="MEL1243672.1"/>
    </source>
</evidence>
<gene>
    <name evidence="3" type="ORF">AAEO56_05320</name>
</gene>
<accession>A0ABU9HUN5</accession>
<dbReference type="Gene3D" id="2.160.20.120">
    <property type="match status" value="1"/>
</dbReference>